<dbReference type="Proteomes" id="UP000244880">
    <property type="component" value="Unassembled WGS sequence"/>
</dbReference>
<dbReference type="GO" id="GO:0097347">
    <property type="term" value="C:TAM protein secretion complex"/>
    <property type="evidence" value="ECO:0007669"/>
    <property type="project" value="TreeGrafter"/>
</dbReference>
<gene>
    <name evidence="6" type="ORF">ASD8599_02970</name>
</gene>
<keyword evidence="3" id="KW-1133">Transmembrane helix</keyword>
<dbReference type="PANTHER" id="PTHR36985">
    <property type="entry name" value="TRANSLOCATION AND ASSEMBLY MODULE SUBUNIT TAMB"/>
    <property type="match status" value="1"/>
</dbReference>
<evidence type="ECO:0000313" key="6">
    <source>
        <dbReference type="EMBL" id="SPH22224.1"/>
    </source>
</evidence>
<evidence type="ECO:0000256" key="2">
    <source>
        <dbReference type="ARBA" id="ARBA00022692"/>
    </source>
</evidence>
<accession>A0A2R8BGG8</accession>
<dbReference type="RefSeq" id="WP_181364500.1">
    <property type="nucleotide sequence ID" value="NZ_OMOR01000001.1"/>
</dbReference>
<evidence type="ECO:0000259" key="5">
    <source>
        <dbReference type="Pfam" id="PF04357"/>
    </source>
</evidence>
<dbReference type="PANTHER" id="PTHR36985:SF1">
    <property type="entry name" value="TRANSLOCATION AND ASSEMBLY MODULE SUBUNIT TAMB"/>
    <property type="match status" value="1"/>
</dbReference>
<evidence type="ECO:0000256" key="1">
    <source>
        <dbReference type="ARBA" id="ARBA00004167"/>
    </source>
</evidence>
<keyword evidence="4" id="KW-0472">Membrane</keyword>
<comment type="subcellular location">
    <subcellularLocation>
        <location evidence="1">Membrane</location>
        <topology evidence="1">Single-pass membrane protein</topology>
    </subcellularLocation>
</comment>
<dbReference type="Pfam" id="PF04357">
    <property type="entry name" value="TamB"/>
    <property type="match status" value="1"/>
</dbReference>
<reference evidence="6 7" key="1">
    <citation type="submission" date="2018-03" db="EMBL/GenBank/DDBJ databases">
        <authorList>
            <person name="Keele B.F."/>
        </authorList>
    </citation>
    <scope>NUCLEOTIDE SEQUENCE [LARGE SCALE GENOMIC DNA]</scope>
    <source>
        <strain evidence="6 7">CECT 8599</strain>
    </source>
</reference>
<proteinExistence type="predicted"/>
<dbReference type="EMBL" id="OMOR01000001">
    <property type="protein sequence ID" value="SPH22224.1"/>
    <property type="molecule type" value="Genomic_DNA"/>
</dbReference>
<evidence type="ECO:0000256" key="3">
    <source>
        <dbReference type="ARBA" id="ARBA00022989"/>
    </source>
</evidence>
<keyword evidence="7" id="KW-1185">Reference proteome</keyword>
<feature type="domain" description="Translocation and assembly module TamB C-terminal" evidence="5">
    <location>
        <begin position="859"/>
        <end position="1209"/>
    </location>
</feature>
<dbReference type="GO" id="GO:0005886">
    <property type="term" value="C:plasma membrane"/>
    <property type="evidence" value="ECO:0007669"/>
    <property type="project" value="InterPro"/>
</dbReference>
<organism evidence="6 7">
    <name type="scientific">Ascidiaceihabitans donghaensis</name>
    <dbReference type="NCBI Taxonomy" id="1510460"/>
    <lineage>
        <taxon>Bacteria</taxon>
        <taxon>Pseudomonadati</taxon>
        <taxon>Pseudomonadota</taxon>
        <taxon>Alphaproteobacteria</taxon>
        <taxon>Rhodobacterales</taxon>
        <taxon>Paracoccaceae</taxon>
        <taxon>Ascidiaceihabitans</taxon>
    </lineage>
</organism>
<keyword evidence="2" id="KW-0812">Transmembrane</keyword>
<protein>
    <recommendedName>
        <fullName evidence="5">Translocation and assembly module TamB C-terminal domain-containing protein</fullName>
    </recommendedName>
</protein>
<dbReference type="GO" id="GO:0009306">
    <property type="term" value="P:protein secretion"/>
    <property type="evidence" value="ECO:0007669"/>
    <property type="project" value="InterPro"/>
</dbReference>
<evidence type="ECO:0000313" key="7">
    <source>
        <dbReference type="Proteomes" id="UP000244880"/>
    </source>
</evidence>
<dbReference type="AlphaFoldDB" id="A0A2R8BGG8"/>
<name>A0A2R8BGG8_9RHOB</name>
<dbReference type="InterPro" id="IPR007452">
    <property type="entry name" value="TamB_C"/>
</dbReference>
<sequence>MHVIPAIWAIAVWAILLGIPAVGQDTGATDAETSQEDRGFIVGLLEDALGGEGRRVRVDGFAGALSSVATIEQITFADDDGVWLALDDIQLEWTRSALLRGRIEIQQLSAKTLELTRLPASQDTDDMPAAEAGGFALPDLPVSVEIDLLKLDRITLGPSILGEKAELTMEATAQLSGGSGNVTLNAVRIDGQDGQFVIDASYAAASQTAAIDLDLSEAKDGIVARLLNIPDRPELRLQIAGEGKLDDLVTDISLETGGAERLAGQITLQGDTETGRDFALDVQGDLTPLLPETYRGFFGNNTTVQAIGNQNQSGALTLSDLDLRSGVLALQGKIALDARYWPTQIAVIGQIEPVENGPVVLPFANGSTRIDHAKLQIDYDAAQSSDIDARFDLSNLVTSAATLRETRLQVNGALETSASAQKNLQADVTFSTRGAVFADAAMQDAVSDQISGAFGISYQSNGALRLDQIDIAGSQYQLTGTVVTAGLSDAFETELALFLDAQNLSRFSKLAGLEMAGQAEAAIAGTLDLGGSFDLTLDGKTTDLETGVEQADNALAGVTRMSIDVIRDSSGTRLPRFELRNDAFQSSGSAVLKTNASTADVTLRIADSSTIDARLKGSIALSGQAVQDTQGWRIDTTLIGPFDAETTLKGRATGTAPALDFKLYLPQVQRVASQFRGAATVSGTAKRTADVWDIDTKLTAPYGISGDVAGTVTGPSPKVSYSLSIPNVAAVGALINGPLNVDGTAAQQDAAWQIETALRGLSGLRADVSGRVGTGGNMNLTAKGLAPLALANPFLAPRNVQGLANFDLAMQGPAALTSLSGRLSTTGAQLSVPTQNISLTDIQSQIAFNRGRAQIDVSADVSSGGRLTVRGPLTLTGNLPADLAISLDAVQLTDPSLYDTTVNGALNLRGPLTGGGVISGRIDVGETNIQVPTSAGNGFAIVPQISHRSPSQAVRRTIQRAGLNKTDGTDGPKGNDPTALGLNIQVNALSRVFVRGRGLNAELGGALNLSGRTDQVISSGRFNLIRGRLDILGKRFALDEGSIALQGSLDPILRFVATTRTTLGTASIIIEGPASQPEVSFTSTPAAPEDEVLAQIFFNGSAGNLSAFQALQLAQAVGTLAGKGGEGLISKFRRGFGLDDLDVTTNAQGETGLRLGKYISDNIYTDVTIGNTNTAGVSVNIDLSKSVTARGQIKSNGDSSVGVFFEKDY</sequence>
<evidence type="ECO:0000256" key="4">
    <source>
        <dbReference type="ARBA" id="ARBA00023136"/>
    </source>
</evidence>